<name>A0A8W8HXX6_MAGGI</name>
<evidence type="ECO:0000313" key="1">
    <source>
        <dbReference type="EnsemblMetazoa" id="G11616.1:cds"/>
    </source>
</evidence>
<dbReference type="Proteomes" id="UP000005408">
    <property type="component" value="Unassembled WGS sequence"/>
</dbReference>
<protein>
    <submittedName>
        <fullName evidence="1">Uncharacterized protein</fullName>
    </submittedName>
</protein>
<sequence length="70" mass="8594">MTTAYVTPYWQFKFNQDVQTIKEYVFDNGKENRDYIVLFRLKNEFRTLFAGCVKRRCVCQRWKLRWGTVS</sequence>
<organism evidence="1 2">
    <name type="scientific">Magallana gigas</name>
    <name type="common">Pacific oyster</name>
    <name type="synonym">Crassostrea gigas</name>
    <dbReference type="NCBI Taxonomy" id="29159"/>
    <lineage>
        <taxon>Eukaryota</taxon>
        <taxon>Metazoa</taxon>
        <taxon>Spiralia</taxon>
        <taxon>Lophotrochozoa</taxon>
        <taxon>Mollusca</taxon>
        <taxon>Bivalvia</taxon>
        <taxon>Autobranchia</taxon>
        <taxon>Pteriomorphia</taxon>
        <taxon>Ostreida</taxon>
        <taxon>Ostreoidea</taxon>
        <taxon>Ostreidae</taxon>
        <taxon>Magallana</taxon>
    </lineage>
</organism>
<evidence type="ECO:0000313" key="2">
    <source>
        <dbReference type="Proteomes" id="UP000005408"/>
    </source>
</evidence>
<keyword evidence="2" id="KW-1185">Reference proteome</keyword>
<proteinExistence type="predicted"/>
<dbReference type="AlphaFoldDB" id="A0A8W8HXX6"/>
<accession>A0A8W8HXX6</accession>
<dbReference type="EnsemblMetazoa" id="G11616.1">
    <property type="protein sequence ID" value="G11616.1:cds"/>
    <property type="gene ID" value="G11616"/>
</dbReference>
<reference evidence="1" key="1">
    <citation type="submission" date="2022-08" db="UniProtKB">
        <authorList>
            <consortium name="EnsemblMetazoa"/>
        </authorList>
    </citation>
    <scope>IDENTIFICATION</scope>
    <source>
        <strain evidence="1">05x7-T-G4-1.051#20</strain>
    </source>
</reference>